<feature type="non-terminal residue" evidence="1">
    <location>
        <position position="107"/>
    </location>
</feature>
<gene>
    <name evidence="1" type="ORF">HAX54_015250</name>
</gene>
<evidence type="ECO:0000313" key="2">
    <source>
        <dbReference type="Proteomes" id="UP000823775"/>
    </source>
</evidence>
<accession>A0ABS8Y7R8</accession>
<dbReference type="EMBL" id="JACEIK010019682">
    <property type="protein sequence ID" value="MCE5166164.1"/>
    <property type="molecule type" value="Genomic_DNA"/>
</dbReference>
<protein>
    <submittedName>
        <fullName evidence="1">Uncharacterized protein</fullName>
    </submittedName>
</protein>
<keyword evidence="2" id="KW-1185">Reference proteome</keyword>
<dbReference type="Proteomes" id="UP000823775">
    <property type="component" value="Unassembled WGS sequence"/>
</dbReference>
<comment type="caution">
    <text evidence="1">The sequence shown here is derived from an EMBL/GenBank/DDBJ whole genome shotgun (WGS) entry which is preliminary data.</text>
</comment>
<reference evidence="1 2" key="1">
    <citation type="journal article" date="2021" name="BMC Genomics">
        <title>Datura genome reveals duplications of psychoactive alkaloid biosynthetic genes and high mutation rate following tissue culture.</title>
        <authorList>
            <person name="Rajewski A."/>
            <person name="Carter-House D."/>
            <person name="Stajich J."/>
            <person name="Litt A."/>
        </authorList>
    </citation>
    <scope>NUCLEOTIDE SEQUENCE [LARGE SCALE GENOMIC DNA]</scope>
    <source>
        <strain evidence="1">AR-01</strain>
    </source>
</reference>
<evidence type="ECO:0000313" key="1">
    <source>
        <dbReference type="EMBL" id="MCE5166164.1"/>
    </source>
</evidence>
<sequence length="107" mass="12080">MERMIEDYRCSSGISPSNRWSTELSDSTLFISTSPSRPDRVKGPSNRKALKESKDLIFSFTPSDKSKRTPFVVGVGGEMVSIRFKNVPHIELGQTYFPFEGTTKELE</sequence>
<proteinExistence type="predicted"/>
<organism evidence="1 2">
    <name type="scientific">Datura stramonium</name>
    <name type="common">Jimsonweed</name>
    <name type="synonym">Common thornapple</name>
    <dbReference type="NCBI Taxonomy" id="4076"/>
    <lineage>
        <taxon>Eukaryota</taxon>
        <taxon>Viridiplantae</taxon>
        <taxon>Streptophyta</taxon>
        <taxon>Embryophyta</taxon>
        <taxon>Tracheophyta</taxon>
        <taxon>Spermatophyta</taxon>
        <taxon>Magnoliopsida</taxon>
        <taxon>eudicotyledons</taxon>
        <taxon>Gunneridae</taxon>
        <taxon>Pentapetalae</taxon>
        <taxon>asterids</taxon>
        <taxon>lamiids</taxon>
        <taxon>Solanales</taxon>
        <taxon>Solanaceae</taxon>
        <taxon>Solanoideae</taxon>
        <taxon>Datureae</taxon>
        <taxon>Datura</taxon>
    </lineage>
</organism>
<name>A0ABS8Y7R8_DATST</name>